<dbReference type="GO" id="GO:0005743">
    <property type="term" value="C:mitochondrial inner membrane"/>
    <property type="evidence" value="ECO:0007669"/>
    <property type="project" value="UniProtKB-SubCell"/>
</dbReference>
<keyword evidence="14 17" id="KW-0472">Membrane</keyword>
<evidence type="ECO:0000256" key="16">
    <source>
        <dbReference type="PIRSR" id="PIRSR005229-1"/>
    </source>
</evidence>
<feature type="binding site" evidence="16">
    <location>
        <position position="218"/>
    </location>
    <ligand>
        <name>Fe cation</name>
        <dbReference type="ChEBI" id="CHEBI:24875"/>
        <label>1</label>
    </ligand>
</feature>
<evidence type="ECO:0000256" key="6">
    <source>
        <dbReference type="ARBA" id="ARBA00022723"/>
    </source>
</evidence>
<keyword evidence="12 16" id="KW-0408">Iron</keyword>
<evidence type="ECO:0000256" key="18">
    <source>
        <dbReference type="SAM" id="MobiDB-lite"/>
    </source>
</evidence>
<keyword evidence="4 17" id="KW-0679">Respiratory chain</keyword>
<keyword evidence="21" id="KW-1185">Reference proteome</keyword>
<dbReference type="InterPro" id="IPR038659">
    <property type="entry name" value="AOX_sf"/>
</dbReference>
<gene>
    <name evidence="20" type="ORF">LIPSTDRAFT_67435</name>
</gene>
<dbReference type="PANTHER" id="PTHR31803:SF3">
    <property type="entry name" value="ALTERNATIVE OXIDASE"/>
    <property type="match status" value="1"/>
</dbReference>
<feature type="transmembrane region" description="Helical" evidence="19">
    <location>
        <begin position="230"/>
        <end position="253"/>
    </location>
</feature>
<sequence>MSSSIVLRRSSTRAAALCASPSIMCIATSLPRVAFVPRCHFSVFSSVRDSGSATFTGNEAAQIPTIPQDEKLLNQTLKSSGTEKEKTSLMKPDKHNYFTEAAWPHPIYTVEQMKAIDIAHRESRTFSDKVALFAIRVLRKSFDIATGYRHPKPGQEGMTEFHMTGDKWLTRFVFLESIAGVPGMVGGMVRHLHSLRALRRDRAWIETLLEEAYNERMHLLTFLKLHKPGWFMRLMILGGQGVFFNLFFICYLISPRTCHRFVGYLEEEAIVTYTRCLEDIHAGRLPDWQKLEVPDIAKEYWKMSDNCTIEDLILYIRADEAKHREVNHTLSNLDQKKDRNPFALKIDNGKPQPTKGLDTIKSTGWERDEIAA</sequence>
<evidence type="ECO:0000256" key="14">
    <source>
        <dbReference type="ARBA" id="ARBA00023136"/>
    </source>
</evidence>
<dbReference type="InterPro" id="IPR002680">
    <property type="entry name" value="AOX"/>
</dbReference>
<dbReference type="GO" id="GO:0098803">
    <property type="term" value="C:respiratory chain complex"/>
    <property type="evidence" value="ECO:0007669"/>
    <property type="project" value="UniProtKB-UniRule"/>
</dbReference>
<feature type="binding site" evidence="16">
    <location>
        <position position="176"/>
    </location>
    <ligand>
        <name>Fe cation</name>
        <dbReference type="ChEBI" id="CHEBI:24875"/>
        <label>1</label>
    </ligand>
</feature>
<evidence type="ECO:0000256" key="12">
    <source>
        <dbReference type="ARBA" id="ARBA00023004"/>
    </source>
</evidence>
<evidence type="ECO:0000256" key="15">
    <source>
        <dbReference type="ARBA" id="ARBA00025285"/>
    </source>
</evidence>
<keyword evidence="9 17" id="KW-0249">Electron transport</keyword>
<accession>A0A1E3QGE0</accession>
<keyword evidence="8" id="KW-0809">Transit peptide</keyword>
<protein>
    <recommendedName>
        <fullName evidence="17">Alternative oxidase</fullName>
        <ecNumber evidence="17">1.-.-.-</ecNumber>
    </recommendedName>
</protein>
<evidence type="ECO:0000256" key="3">
    <source>
        <dbReference type="ARBA" id="ARBA00022448"/>
    </source>
</evidence>
<evidence type="ECO:0000313" key="21">
    <source>
        <dbReference type="Proteomes" id="UP000094385"/>
    </source>
</evidence>
<keyword evidence="13" id="KW-0496">Mitochondrion</keyword>
<dbReference type="Proteomes" id="UP000094385">
    <property type="component" value="Unassembled WGS sequence"/>
</dbReference>
<feature type="binding site" evidence="16">
    <location>
        <position position="323"/>
    </location>
    <ligand>
        <name>Fe cation</name>
        <dbReference type="ChEBI" id="CHEBI:24875"/>
        <label>2</label>
    </ligand>
</feature>
<comment type="similarity">
    <text evidence="2 17">Belongs to the alternative oxidase family.</text>
</comment>
<dbReference type="STRING" id="675824.A0A1E3QGE0"/>
<feature type="binding site" evidence="16">
    <location>
        <position position="320"/>
    </location>
    <ligand>
        <name>Fe cation</name>
        <dbReference type="ChEBI" id="CHEBI:24875"/>
        <label>2</label>
    </ligand>
</feature>
<evidence type="ECO:0000256" key="5">
    <source>
        <dbReference type="ARBA" id="ARBA00022692"/>
    </source>
</evidence>
<comment type="cofactor">
    <cofactor evidence="16 17">
        <name>Fe cation</name>
        <dbReference type="ChEBI" id="CHEBI:24875"/>
    </cofactor>
    <text evidence="16 17">Binds 2 iron ions per subunit.</text>
</comment>
<name>A0A1E3QGE0_LIPST</name>
<reference evidence="20 21" key="1">
    <citation type="journal article" date="2016" name="Proc. Natl. Acad. Sci. U.S.A.">
        <title>Comparative genomics of biotechnologically important yeasts.</title>
        <authorList>
            <person name="Riley R."/>
            <person name="Haridas S."/>
            <person name="Wolfe K.H."/>
            <person name="Lopes M.R."/>
            <person name="Hittinger C.T."/>
            <person name="Goeker M."/>
            <person name="Salamov A.A."/>
            <person name="Wisecaver J.H."/>
            <person name="Long T.M."/>
            <person name="Calvey C.H."/>
            <person name="Aerts A.L."/>
            <person name="Barry K.W."/>
            <person name="Choi C."/>
            <person name="Clum A."/>
            <person name="Coughlan A.Y."/>
            <person name="Deshpande S."/>
            <person name="Douglass A.P."/>
            <person name="Hanson S.J."/>
            <person name="Klenk H.-P."/>
            <person name="LaButti K.M."/>
            <person name="Lapidus A."/>
            <person name="Lindquist E.A."/>
            <person name="Lipzen A.M."/>
            <person name="Meier-Kolthoff J.P."/>
            <person name="Ohm R.A."/>
            <person name="Otillar R.P."/>
            <person name="Pangilinan J.L."/>
            <person name="Peng Y."/>
            <person name="Rokas A."/>
            <person name="Rosa C.A."/>
            <person name="Scheuner C."/>
            <person name="Sibirny A.A."/>
            <person name="Slot J.C."/>
            <person name="Stielow J.B."/>
            <person name="Sun H."/>
            <person name="Kurtzman C.P."/>
            <person name="Blackwell M."/>
            <person name="Grigoriev I.V."/>
            <person name="Jeffries T.W."/>
        </authorList>
    </citation>
    <scope>NUCLEOTIDE SEQUENCE [LARGE SCALE GENOMIC DNA]</scope>
    <source>
        <strain evidence="20 21">NRRL Y-11557</strain>
    </source>
</reference>
<dbReference type="OrthoDB" id="16906at2759"/>
<dbReference type="CDD" id="cd01053">
    <property type="entry name" value="AOX"/>
    <property type="match status" value="1"/>
</dbReference>
<evidence type="ECO:0000256" key="1">
    <source>
        <dbReference type="ARBA" id="ARBA00004273"/>
    </source>
</evidence>
<evidence type="ECO:0000256" key="17">
    <source>
        <dbReference type="RuleBase" id="RU003779"/>
    </source>
</evidence>
<organism evidence="20 21">
    <name type="scientific">Lipomyces starkeyi NRRL Y-11557</name>
    <dbReference type="NCBI Taxonomy" id="675824"/>
    <lineage>
        <taxon>Eukaryota</taxon>
        <taxon>Fungi</taxon>
        <taxon>Dikarya</taxon>
        <taxon>Ascomycota</taxon>
        <taxon>Saccharomycotina</taxon>
        <taxon>Lipomycetes</taxon>
        <taxon>Lipomycetales</taxon>
        <taxon>Lipomycetaceae</taxon>
        <taxon>Lipomyces</taxon>
    </lineage>
</organism>
<keyword evidence="6 16" id="KW-0479">Metal-binding</keyword>
<comment type="subcellular location">
    <subcellularLocation>
        <location evidence="1">Mitochondrion inner membrane</location>
    </subcellularLocation>
</comment>
<evidence type="ECO:0000256" key="4">
    <source>
        <dbReference type="ARBA" id="ARBA00022660"/>
    </source>
</evidence>
<evidence type="ECO:0000256" key="9">
    <source>
        <dbReference type="ARBA" id="ARBA00022982"/>
    </source>
</evidence>
<evidence type="ECO:0000256" key="7">
    <source>
        <dbReference type="ARBA" id="ARBA00022792"/>
    </source>
</evidence>
<comment type="function">
    <text evidence="15">Catalyzes cyanide-resistant oxygen consumption. May increase respiration when the cytochrome respiratory pathway is restricted, or in response to low temperatures.</text>
</comment>
<dbReference type="GO" id="GO:0010230">
    <property type="term" value="P:alternative respiration"/>
    <property type="evidence" value="ECO:0007669"/>
    <property type="project" value="TreeGrafter"/>
</dbReference>
<dbReference type="Gene3D" id="1.20.1260.140">
    <property type="entry name" value="Alternative oxidase"/>
    <property type="match status" value="1"/>
</dbReference>
<evidence type="ECO:0000256" key="2">
    <source>
        <dbReference type="ARBA" id="ARBA00008388"/>
    </source>
</evidence>
<dbReference type="EMBL" id="KV454289">
    <property type="protein sequence ID" value="ODQ76514.1"/>
    <property type="molecule type" value="Genomic_DNA"/>
</dbReference>
<evidence type="ECO:0000256" key="19">
    <source>
        <dbReference type="SAM" id="Phobius"/>
    </source>
</evidence>
<dbReference type="PIRSF" id="PIRSF005229">
    <property type="entry name" value="AOX"/>
    <property type="match status" value="1"/>
</dbReference>
<keyword evidence="10 19" id="KW-1133">Transmembrane helix</keyword>
<feature type="binding site" evidence="16">
    <location>
        <position position="215"/>
    </location>
    <ligand>
        <name>Fe cation</name>
        <dbReference type="ChEBI" id="CHEBI:24875"/>
        <label>1</label>
    </ligand>
</feature>
<dbReference type="GO" id="GO:0046872">
    <property type="term" value="F:metal ion binding"/>
    <property type="evidence" value="ECO:0007669"/>
    <property type="project" value="UniProtKB-UniRule"/>
</dbReference>
<keyword evidence="11 17" id="KW-0560">Oxidoreductase</keyword>
<feature type="binding site" evidence="16">
    <location>
        <position position="320"/>
    </location>
    <ligand>
        <name>Fe cation</name>
        <dbReference type="ChEBI" id="CHEBI:24875"/>
        <label>1</label>
    </ligand>
</feature>
<dbReference type="GO" id="GO:0009916">
    <property type="term" value="F:alternative oxidase activity"/>
    <property type="evidence" value="ECO:0007669"/>
    <property type="project" value="UniProtKB-UniRule"/>
</dbReference>
<evidence type="ECO:0000256" key="13">
    <source>
        <dbReference type="ARBA" id="ARBA00023128"/>
    </source>
</evidence>
<keyword evidence="7" id="KW-0999">Mitochondrion inner membrane</keyword>
<evidence type="ECO:0000256" key="8">
    <source>
        <dbReference type="ARBA" id="ARBA00022946"/>
    </source>
</evidence>
<evidence type="ECO:0000256" key="10">
    <source>
        <dbReference type="ARBA" id="ARBA00022989"/>
    </source>
</evidence>
<dbReference type="Pfam" id="PF01786">
    <property type="entry name" value="AOX"/>
    <property type="match status" value="1"/>
</dbReference>
<dbReference type="FunFam" id="1.20.1260.140:FF:000002">
    <property type="entry name" value="Alternative oxidase"/>
    <property type="match status" value="1"/>
</dbReference>
<evidence type="ECO:0000313" key="20">
    <source>
        <dbReference type="EMBL" id="ODQ76514.1"/>
    </source>
</evidence>
<evidence type="ECO:0000256" key="11">
    <source>
        <dbReference type="ARBA" id="ARBA00023002"/>
    </source>
</evidence>
<keyword evidence="5 17" id="KW-0812">Transmembrane</keyword>
<feature type="binding site" evidence="16">
    <location>
        <position position="215"/>
    </location>
    <ligand>
        <name>Fe cation</name>
        <dbReference type="ChEBI" id="CHEBI:24875"/>
        <label>2</label>
    </ligand>
</feature>
<keyword evidence="3" id="KW-0813">Transport</keyword>
<dbReference type="EC" id="1.-.-.-" evidence="17"/>
<feature type="region of interest" description="Disordered" evidence="18">
    <location>
        <begin position="344"/>
        <end position="372"/>
    </location>
</feature>
<feature type="binding site" evidence="16">
    <location>
        <position position="266"/>
    </location>
    <ligand>
        <name>Fe cation</name>
        <dbReference type="ChEBI" id="CHEBI:24875"/>
        <label>2</label>
    </ligand>
</feature>
<dbReference type="PANTHER" id="PTHR31803">
    <property type="entry name" value="ALTERNATIVE OXIDASE"/>
    <property type="match status" value="1"/>
</dbReference>
<proteinExistence type="inferred from homology"/>
<dbReference type="AlphaFoldDB" id="A0A1E3QGE0"/>